<dbReference type="Proteomes" id="UP000000674">
    <property type="component" value="Chromosome"/>
</dbReference>
<dbReference type="PRINTS" id="PR00368">
    <property type="entry name" value="FADPNR"/>
</dbReference>
<keyword evidence="4" id="KW-0274">FAD</keyword>
<evidence type="ECO:0000256" key="2">
    <source>
        <dbReference type="ARBA" id="ARBA00005272"/>
    </source>
</evidence>
<evidence type="ECO:0000256" key="5">
    <source>
        <dbReference type="ARBA" id="ARBA00023002"/>
    </source>
</evidence>
<dbReference type="Gene3D" id="3.50.50.100">
    <property type="match status" value="1"/>
</dbReference>
<protein>
    <submittedName>
        <fullName evidence="7">FAD-dependent pyridine nucleotide-disulfide oxidoreductase</fullName>
    </submittedName>
</protein>
<accession>A0B9E1</accession>
<organism evidence="7 8">
    <name type="scientific">Methanothrix thermoacetophila (strain DSM 6194 / JCM 14653 / NBRC 101360 / PT)</name>
    <name type="common">Methanosaeta thermophila</name>
    <dbReference type="NCBI Taxonomy" id="349307"/>
    <lineage>
        <taxon>Archaea</taxon>
        <taxon>Methanobacteriati</taxon>
        <taxon>Methanobacteriota</taxon>
        <taxon>Stenosarchaea group</taxon>
        <taxon>Methanomicrobia</taxon>
        <taxon>Methanotrichales</taxon>
        <taxon>Methanotrichaceae</taxon>
        <taxon>Methanothrix</taxon>
    </lineage>
</organism>
<keyword evidence="5" id="KW-0560">Oxidoreductase</keyword>
<gene>
    <name evidence="7" type="ordered locus">Mthe_1544</name>
</gene>
<dbReference type="PANTHER" id="PTHR42913">
    <property type="entry name" value="APOPTOSIS-INDUCING FACTOR 1"/>
    <property type="match status" value="1"/>
</dbReference>
<evidence type="ECO:0000313" key="7">
    <source>
        <dbReference type="EMBL" id="ABK15315.1"/>
    </source>
</evidence>
<keyword evidence="3" id="KW-0285">Flavoprotein</keyword>
<dbReference type="Pfam" id="PF07992">
    <property type="entry name" value="Pyr_redox_2"/>
    <property type="match status" value="1"/>
</dbReference>
<dbReference type="SUPFAM" id="SSF51905">
    <property type="entry name" value="FAD/NAD(P)-binding domain"/>
    <property type="match status" value="1"/>
</dbReference>
<dbReference type="OrthoDB" id="38899at2157"/>
<dbReference type="InterPro" id="IPR036188">
    <property type="entry name" value="FAD/NAD-bd_sf"/>
</dbReference>
<dbReference type="GO" id="GO:0003955">
    <property type="term" value="F:NAD(P)H dehydrogenase (quinone) activity"/>
    <property type="evidence" value="ECO:0007669"/>
    <property type="project" value="TreeGrafter"/>
</dbReference>
<dbReference type="InterPro" id="IPR051169">
    <property type="entry name" value="NADH-Q_oxidoreductase"/>
</dbReference>
<evidence type="ECO:0000259" key="6">
    <source>
        <dbReference type="Pfam" id="PF07992"/>
    </source>
</evidence>
<comment type="similarity">
    <text evidence="2">Belongs to the NADH dehydrogenase family.</text>
</comment>
<dbReference type="AlphaFoldDB" id="A0B9E1"/>
<feature type="domain" description="FAD/NAD(P)-binding" evidence="6">
    <location>
        <begin position="6"/>
        <end position="274"/>
    </location>
</feature>
<keyword evidence="8" id="KW-1185">Reference proteome</keyword>
<dbReference type="InterPro" id="IPR023753">
    <property type="entry name" value="FAD/NAD-binding_dom"/>
</dbReference>
<comment type="cofactor">
    <cofactor evidence="1">
        <name>FAD</name>
        <dbReference type="ChEBI" id="CHEBI:57692"/>
    </cofactor>
</comment>
<dbReference type="GO" id="GO:0019646">
    <property type="term" value="P:aerobic electron transport chain"/>
    <property type="evidence" value="ECO:0007669"/>
    <property type="project" value="TreeGrafter"/>
</dbReference>
<evidence type="ECO:0000256" key="1">
    <source>
        <dbReference type="ARBA" id="ARBA00001974"/>
    </source>
</evidence>
<dbReference type="STRING" id="349307.Mthe_1544"/>
<dbReference type="EMBL" id="CP000477">
    <property type="protein sequence ID" value="ABK15315.1"/>
    <property type="molecule type" value="Genomic_DNA"/>
</dbReference>
<evidence type="ECO:0000313" key="8">
    <source>
        <dbReference type="Proteomes" id="UP000000674"/>
    </source>
</evidence>
<proteinExistence type="inferred from homology"/>
<dbReference type="PRINTS" id="PR00469">
    <property type="entry name" value="PNDRDTASEII"/>
</dbReference>
<dbReference type="RefSeq" id="WP_011696694.1">
    <property type="nucleotide sequence ID" value="NC_008553.1"/>
</dbReference>
<dbReference type="KEGG" id="mtp:Mthe_1544"/>
<name>A0B9E1_METTP</name>
<dbReference type="HOGENOM" id="CLU_021377_4_0_2"/>
<reference evidence="7 8" key="1">
    <citation type="submission" date="2006-10" db="EMBL/GenBank/DDBJ databases">
        <title>Complete sequence of Methanosaeta thermophila PT.</title>
        <authorList>
            <consortium name="US DOE Joint Genome Institute"/>
            <person name="Copeland A."/>
            <person name="Lucas S."/>
            <person name="Lapidus A."/>
            <person name="Barry K."/>
            <person name="Detter J.C."/>
            <person name="Glavina del Rio T."/>
            <person name="Hammon N."/>
            <person name="Israni S."/>
            <person name="Pitluck S."/>
            <person name="Chain P."/>
            <person name="Malfatti S."/>
            <person name="Shin M."/>
            <person name="Vergez L."/>
            <person name="Schmutz J."/>
            <person name="Larimer F."/>
            <person name="Land M."/>
            <person name="Hauser L."/>
            <person name="Kyrpides N."/>
            <person name="Kim E."/>
            <person name="Smith K.S."/>
            <person name="Ingram-Smith C."/>
            <person name="Richardson P."/>
        </authorList>
    </citation>
    <scope>NUCLEOTIDE SEQUENCE [LARGE SCALE GENOMIC DNA]</scope>
    <source>
        <strain evidence="8">DSM 6194 / JCM 14653 / NBRC 101360 / PT</strain>
    </source>
</reference>
<evidence type="ECO:0000256" key="4">
    <source>
        <dbReference type="ARBA" id="ARBA00022827"/>
    </source>
</evidence>
<dbReference type="PANTHER" id="PTHR42913:SF3">
    <property type="entry name" value="64 KDA MITOCHONDRIAL NADH DEHYDROGENASE (EUROFUNG)"/>
    <property type="match status" value="1"/>
</dbReference>
<dbReference type="GeneID" id="4462525"/>
<sequence>MRSSPRLVIVGGGIAGAELIRLLSNTEIEISLIEPKHQIECQALYPDYLAGLVGIDDMIAPLDDFCERSGALHISERALELDDGVVVCQRSRVEYDILVIAVGAEQNFYGVKGSENAFSVNTFEGTLHAREFIERESPDRIMVVGSGLTGVEVASVLADSLESNIYIVEMQGRILPQFPERISRLVERILFERGVSILTSTQVSEIQRDSITFADGTTLDCDMTIWTTGIKPTQFAENLRFPKKRGWLLTDPYLRVQDDIFAIGDCAWIEIDQKLATKTGIEAERQAKHMAENLKRMIRRRSLTQYSILACTENPIALISTGCGRAVGVYGRTCIPLPARLLRAVKIWIDKSIVSRYK</sequence>
<evidence type="ECO:0000256" key="3">
    <source>
        <dbReference type="ARBA" id="ARBA00022630"/>
    </source>
</evidence>